<feature type="transmembrane region" description="Helical" evidence="1">
    <location>
        <begin position="166"/>
        <end position="188"/>
    </location>
</feature>
<evidence type="ECO:0000313" key="3">
    <source>
        <dbReference type="Proteomes" id="UP001153642"/>
    </source>
</evidence>
<keyword evidence="1" id="KW-0812">Transmembrane</keyword>
<evidence type="ECO:0008006" key="4">
    <source>
        <dbReference type="Google" id="ProtNLM"/>
    </source>
</evidence>
<protein>
    <recommendedName>
        <fullName evidence="4">Glycerophosphoryl diester phosphodiesterase membrane domain-containing protein</fullName>
    </recommendedName>
</protein>
<feature type="transmembrane region" description="Helical" evidence="1">
    <location>
        <begin position="79"/>
        <end position="102"/>
    </location>
</feature>
<organism evidence="2 3">
    <name type="scientific">Galbibacter pacificus</name>
    <dbReference type="NCBI Taxonomy" id="2996052"/>
    <lineage>
        <taxon>Bacteria</taxon>
        <taxon>Pseudomonadati</taxon>
        <taxon>Bacteroidota</taxon>
        <taxon>Flavobacteriia</taxon>
        <taxon>Flavobacteriales</taxon>
        <taxon>Flavobacteriaceae</taxon>
        <taxon>Galbibacter</taxon>
    </lineage>
</organism>
<sequence length="312" mass="35507">MQLYKSRTFGDYFSDTFSFLKQNGKHFYKNYFIVNGVFILTLLVVVFIFSKLYTSYLTFDSYSTQNGVFSPSFIDNNPILFLLLFLAFFGLLLLVGIINYAYTPIYFILYEKHTGYNFTKQEIIKALKANAGKFFIYLLAGLLLAIPVFIFAFIACTVLIVTIIGIPLVLIVLSWLAQFYFIAFIEYLKTDKGVFDCFSYSFSMAFKKFWATNGCVSLFYIIVQAVQTIITMIPYLIAMGAIVVGADSYTDTSQQTTVPFVTIITAIYVLSFFLNLFLITVLQMNQGIIYFSLKEDTESINAKSIIDEIGTS</sequence>
<feature type="transmembrane region" description="Helical" evidence="1">
    <location>
        <begin position="134"/>
        <end position="160"/>
    </location>
</feature>
<dbReference type="EMBL" id="JAPMUA010000002">
    <property type="protein sequence ID" value="MDG3585862.1"/>
    <property type="molecule type" value="Genomic_DNA"/>
</dbReference>
<name>A0ABT6FRX1_9FLAO</name>
<evidence type="ECO:0000256" key="1">
    <source>
        <dbReference type="SAM" id="Phobius"/>
    </source>
</evidence>
<comment type="caution">
    <text evidence="2">The sequence shown here is derived from an EMBL/GenBank/DDBJ whole genome shotgun (WGS) entry which is preliminary data.</text>
</comment>
<proteinExistence type="predicted"/>
<keyword evidence="1" id="KW-1133">Transmembrane helix</keyword>
<evidence type="ECO:0000313" key="2">
    <source>
        <dbReference type="EMBL" id="MDG3585862.1"/>
    </source>
</evidence>
<gene>
    <name evidence="2" type="ORF">OSR52_08260</name>
</gene>
<feature type="transmembrane region" description="Helical" evidence="1">
    <location>
        <begin position="31"/>
        <end position="53"/>
    </location>
</feature>
<reference evidence="2" key="1">
    <citation type="submission" date="2022-11" db="EMBL/GenBank/DDBJ databases">
        <title>High-quality draft genome sequence of Galbibacter sp. strain CMA-7.</title>
        <authorList>
            <person name="Wei L."/>
            <person name="Dong C."/>
            <person name="Shao Z."/>
        </authorList>
    </citation>
    <scope>NUCLEOTIDE SEQUENCE</scope>
    <source>
        <strain evidence="2">CMA-7</strain>
    </source>
</reference>
<dbReference type="Proteomes" id="UP001153642">
    <property type="component" value="Unassembled WGS sequence"/>
</dbReference>
<feature type="transmembrane region" description="Helical" evidence="1">
    <location>
        <begin position="257"/>
        <end position="282"/>
    </location>
</feature>
<keyword evidence="1" id="KW-0472">Membrane</keyword>
<feature type="transmembrane region" description="Helical" evidence="1">
    <location>
        <begin position="209"/>
        <end position="237"/>
    </location>
</feature>
<keyword evidence="3" id="KW-1185">Reference proteome</keyword>
<dbReference type="RefSeq" id="WP_277898886.1">
    <property type="nucleotide sequence ID" value="NZ_JAPMUA010000002.1"/>
</dbReference>
<accession>A0ABT6FRX1</accession>